<proteinExistence type="predicted"/>
<feature type="coiled-coil region" evidence="1">
    <location>
        <begin position="40"/>
        <end position="67"/>
    </location>
</feature>
<evidence type="ECO:0000256" key="1">
    <source>
        <dbReference type="SAM" id="Coils"/>
    </source>
</evidence>
<gene>
    <name evidence="2" type="ORF">Sradi_2502300</name>
</gene>
<dbReference type="EMBL" id="JACGWJ010000010">
    <property type="protein sequence ID" value="KAL0392795.1"/>
    <property type="molecule type" value="Genomic_DNA"/>
</dbReference>
<reference evidence="2" key="2">
    <citation type="journal article" date="2024" name="Plant">
        <title>Genomic evolution and insights into agronomic trait innovations of Sesamum species.</title>
        <authorList>
            <person name="Miao H."/>
            <person name="Wang L."/>
            <person name="Qu L."/>
            <person name="Liu H."/>
            <person name="Sun Y."/>
            <person name="Le M."/>
            <person name="Wang Q."/>
            <person name="Wei S."/>
            <person name="Zheng Y."/>
            <person name="Lin W."/>
            <person name="Duan Y."/>
            <person name="Cao H."/>
            <person name="Xiong S."/>
            <person name="Wang X."/>
            <person name="Wei L."/>
            <person name="Li C."/>
            <person name="Ma Q."/>
            <person name="Ju M."/>
            <person name="Zhao R."/>
            <person name="Li G."/>
            <person name="Mu C."/>
            <person name="Tian Q."/>
            <person name="Mei H."/>
            <person name="Zhang T."/>
            <person name="Gao T."/>
            <person name="Zhang H."/>
        </authorList>
    </citation>
    <scope>NUCLEOTIDE SEQUENCE</scope>
    <source>
        <strain evidence="2">G02</strain>
    </source>
</reference>
<keyword evidence="1" id="KW-0175">Coiled coil</keyword>
<reference evidence="2" key="1">
    <citation type="submission" date="2020-06" db="EMBL/GenBank/DDBJ databases">
        <authorList>
            <person name="Li T."/>
            <person name="Hu X."/>
            <person name="Zhang T."/>
            <person name="Song X."/>
            <person name="Zhang H."/>
            <person name="Dai N."/>
            <person name="Sheng W."/>
            <person name="Hou X."/>
            <person name="Wei L."/>
        </authorList>
    </citation>
    <scope>NUCLEOTIDE SEQUENCE</scope>
    <source>
        <strain evidence="2">G02</strain>
        <tissue evidence="2">Leaf</tissue>
    </source>
</reference>
<organism evidence="2">
    <name type="scientific">Sesamum radiatum</name>
    <name type="common">Black benniseed</name>
    <dbReference type="NCBI Taxonomy" id="300843"/>
    <lineage>
        <taxon>Eukaryota</taxon>
        <taxon>Viridiplantae</taxon>
        <taxon>Streptophyta</taxon>
        <taxon>Embryophyta</taxon>
        <taxon>Tracheophyta</taxon>
        <taxon>Spermatophyta</taxon>
        <taxon>Magnoliopsida</taxon>
        <taxon>eudicotyledons</taxon>
        <taxon>Gunneridae</taxon>
        <taxon>Pentapetalae</taxon>
        <taxon>asterids</taxon>
        <taxon>lamiids</taxon>
        <taxon>Lamiales</taxon>
        <taxon>Pedaliaceae</taxon>
        <taxon>Sesamum</taxon>
    </lineage>
</organism>
<name>A0AAW2SJV0_SESRA</name>
<protein>
    <submittedName>
        <fullName evidence="2">Uncharacterized protein</fullName>
    </submittedName>
</protein>
<comment type="caution">
    <text evidence="2">The sequence shown here is derived from an EMBL/GenBank/DDBJ whole genome shotgun (WGS) entry which is preliminary data.</text>
</comment>
<sequence length="79" mass="9052">MGVVLGSLLFLRKSLDDQRQQVAQMIASIVGEDALEPSREDQLMQAIEKLRVEVESERKKRVAAEMELEFFKLQLSNEC</sequence>
<dbReference type="AlphaFoldDB" id="A0AAW2SJV0"/>
<accession>A0AAW2SJV0</accession>
<evidence type="ECO:0000313" key="2">
    <source>
        <dbReference type="EMBL" id="KAL0392795.1"/>
    </source>
</evidence>